<comment type="caution">
    <text evidence="2">The sequence shown here is derived from an EMBL/GenBank/DDBJ whole genome shotgun (WGS) entry which is preliminary data.</text>
</comment>
<proteinExistence type="predicted"/>
<feature type="region of interest" description="Disordered" evidence="1">
    <location>
        <begin position="384"/>
        <end position="418"/>
    </location>
</feature>
<dbReference type="EMBL" id="JABTTQ020001736">
    <property type="protein sequence ID" value="KAK6128436.1"/>
    <property type="molecule type" value="Genomic_DNA"/>
</dbReference>
<evidence type="ECO:0000313" key="2">
    <source>
        <dbReference type="EMBL" id="KAK6128436.1"/>
    </source>
</evidence>
<reference evidence="2 3" key="1">
    <citation type="journal article" date="2021" name="Comput. Struct. Biotechnol. J.">
        <title>De novo genome assembly of the potent medicinal plant Rehmannia glutinosa using nanopore technology.</title>
        <authorList>
            <person name="Ma L."/>
            <person name="Dong C."/>
            <person name="Song C."/>
            <person name="Wang X."/>
            <person name="Zheng X."/>
            <person name="Niu Y."/>
            <person name="Chen S."/>
            <person name="Feng W."/>
        </authorList>
    </citation>
    <scope>NUCLEOTIDE SEQUENCE [LARGE SCALE GENOMIC DNA]</scope>
    <source>
        <strain evidence="2">DH-2019</strain>
    </source>
</reference>
<evidence type="ECO:0000313" key="3">
    <source>
        <dbReference type="Proteomes" id="UP001318860"/>
    </source>
</evidence>
<feature type="compositionally biased region" description="Acidic residues" evidence="1">
    <location>
        <begin position="94"/>
        <end position="108"/>
    </location>
</feature>
<feature type="region of interest" description="Disordered" evidence="1">
    <location>
        <begin position="77"/>
        <end position="129"/>
    </location>
</feature>
<name>A0ABR0V0N0_REHGL</name>
<protein>
    <submittedName>
        <fullName evidence="2">Uncharacterized protein</fullName>
    </submittedName>
</protein>
<feature type="region of interest" description="Disordered" evidence="1">
    <location>
        <begin position="1"/>
        <end position="21"/>
    </location>
</feature>
<organism evidence="2 3">
    <name type="scientific">Rehmannia glutinosa</name>
    <name type="common">Chinese foxglove</name>
    <dbReference type="NCBI Taxonomy" id="99300"/>
    <lineage>
        <taxon>Eukaryota</taxon>
        <taxon>Viridiplantae</taxon>
        <taxon>Streptophyta</taxon>
        <taxon>Embryophyta</taxon>
        <taxon>Tracheophyta</taxon>
        <taxon>Spermatophyta</taxon>
        <taxon>Magnoliopsida</taxon>
        <taxon>eudicotyledons</taxon>
        <taxon>Gunneridae</taxon>
        <taxon>Pentapetalae</taxon>
        <taxon>asterids</taxon>
        <taxon>lamiids</taxon>
        <taxon>Lamiales</taxon>
        <taxon>Orobanchaceae</taxon>
        <taxon>Rehmannieae</taxon>
        <taxon>Rehmannia</taxon>
    </lineage>
</organism>
<sequence length="454" mass="49903">MSSTDESHSAKTPAPQRGGRKWYSGARLGALLRAISSAAARAYGPGRILGLFGRNFYGFKPINRTREGQTRAIQLRSGTAYDGPKLPSHATQEDPSDSEVPIEEESKQDEDKQSNEQTEATKPKSAPNLDSACVRSEIARHITVDPLERCLTQSLVQGMDYDFDDIDLLDYVLSLDATQVDTSKGLEESLGDTVIEEIPKRVLPFGAVELRSKDGSTFQVNGQRLKHYFGDEARKILNLLLGDADSTRKGKGKAKASTSADYDTERFVSQAAQETFFGKLMTRRINAEWGFQPQLAKFDTAMIIAASIHQVVHHKSTGGMCMPALICGLSLAEGIVLEKNEPLERPKAPIDSATIASYEDTTDGVPDPRGEGYIIYPDRAPSASPTAAAYDVPSHSHHVEGTSSSAAERSHPSTLQDDPTHEYYLQLWELRRAHRRLAVAFQEEQRPARSATRV</sequence>
<accession>A0ABR0V0N0</accession>
<dbReference type="Proteomes" id="UP001318860">
    <property type="component" value="Unassembled WGS sequence"/>
</dbReference>
<keyword evidence="3" id="KW-1185">Reference proteome</keyword>
<evidence type="ECO:0000256" key="1">
    <source>
        <dbReference type="SAM" id="MobiDB-lite"/>
    </source>
</evidence>
<feature type="compositionally biased region" description="Polar residues" evidence="1">
    <location>
        <begin position="401"/>
        <end position="417"/>
    </location>
</feature>
<gene>
    <name evidence="2" type="ORF">DH2020_037804</name>
</gene>
<feature type="compositionally biased region" description="Basic and acidic residues" evidence="1">
    <location>
        <begin position="109"/>
        <end position="122"/>
    </location>
</feature>